<accession>A0A1H0YQA1</accession>
<dbReference type="EMBL" id="FNKE01000001">
    <property type="protein sequence ID" value="SDQ17131.1"/>
    <property type="molecule type" value="Genomic_DNA"/>
</dbReference>
<evidence type="ECO:0000313" key="1">
    <source>
        <dbReference type="EMBL" id="SDQ17131.1"/>
    </source>
</evidence>
<evidence type="ECO:0000313" key="2">
    <source>
        <dbReference type="Proteomes" id="UP000182870"/>
    </source>
</evidence>
<organism evidence="1 2">
    <name type="scientific">Streptococcus equinus</name>
    <name type="common">Streptococcus bovis</name>
    <dbReference type="NCBI Taxonomy" id="1335"/>
    <lineage>
        <taxon>Bacteria</taxon>
        <taxon>Bacillati</taxon>
        <taxon>Bacillota</taxon>
        <taxon>Bacilli</taxon>
        <taxon>Lactobacillales</taxon>
        <taxon>Streptococcaceae</taxon>
        <taxon>Streptococcus</taxon>
    </lineage>
</organism>
<proteinExistence type="predicted"/>
<dbReference type="RefSeq" id="WP_159427752.1">
    <property type="nucleotide sequence ID" value="NZ_FNKE01000001.1"/>
</dbReference>
<dbReference type="Proteomes" id="UP000182870">
    <property type="component" value="Unassembled WGS sequence"/>
</dbReference>
<gene>
    <name evidence="1" type="ORF">SAMN05216392_0793</name>
</gene>
<dbReference type="AlphaFoldDB" id="A0A1H0YQA1"/>
<sequence length="58" mass="6533">MRVNLYIKGGDKPLTTCISQQTYGMIHACWKNGETFKFGNGRIDGKDIRGIEVLVEDD</sequence>
<reference evidence="1 2" key="1">
    <citation type="submission" date="2016-10" db="EMBL/GenBank/DDBJ databases">
        <authorList>
            <person name="de Groot N.N."/>
        </authorList>
    </citation>
    <scope>NUCLEOTIDE SEQUENCE [LARGE SCALE GENOMIC DNA]</scope>
    <source>
        <strain evidence="1 2">Sb05</strain>
    </source>
</reference>
<protein>
    <submittedName>
        <fullName evidence="1">Uncharacterized protein</fullName>
    </submittedName>
</protein>
<name>A0A1H0YQA1_STREI</name>